<evidence type="ECO:0000256" key="1">
    <source>
        <dbReference type="SAM" id="MobiDB-lite"/>
    </source>
</evidence>
<gene>
    <name evidence="2" type="ORF">ACFOUR_05980</name>
</gene>
<comment type="caution">
    <text evidence="2">The sequence shown here is derived from an EMBL/GenBank/DDBJ whole genome shotgun (WGS) entry which is preliminary data.</text>
</comment>
<organism evidence="2 3">
    <name type="scientific">Halovivax cerinus</name>
    <dbReference type="NCBI Taxonomy" id="1487865"/>
    <lineage>
        <taxon>Archaea</taxon>
        <taxon>Methanobacteriati</taxon>
        <taxon>Methanobacteriota</taxon>
        <taxon>Stenosarchaea group</taxon>
        <taxon>Halobacteria</taxon>
        <taxon>Halobacteriales</taxon>
        <taxon>Natrialbaceae</taxon>
        <taxon>Halovivax</taxon>
    </lineage>
</organism>
<dbReference type="AlphaFoldDB" id="A0ABD5NLE8"/>
<feature type="region of interest" description="Disordered" evidence="1">
    <location>
        <begin position="1"/>
        <end position="26"/>
    </location>
</feature>
<evidence type="ECO:0000313" key="2">
    <source>
        <dbReference type="EMBL" id="MFC3957919.1"/>
    </source>
</evidence>
<dbReference type="RefSeq" id="WP_256530612.1">
    <property type="nucleotide sequence ID" value="NZ_CP101824.1"/>
</dbReference>
<dbReference type="GeneID" id="73903300"/>
<accession>A0ABD5NLE8</accession>
<name>A0ABD5NLE8_9EURY</name>
<keyword evidence="3" id="KW-1185">Reference proteome</keyword>
<protein>
    <submittedName>
        <fullName evidence="2">Uncharacterized protein</fullName>
    </submittedName>
</protein>
<reference evidence="2 3" key="1">
    <citation type="journal article" date="2019" name="Int. J. Syst. Evol. Microbiol.">
        <title>The Global Catalogue of Microorganisms (GCM) 10K type strain sequencing project: providing services to taxonomists for standard genome sequencing and annotation.</title>
        <authorList>
            <consortium name="The Broad Institute Genomics Platform"/>
            <consortium name="The Broad Institute Genome Sequencing Center for Infectious Disease"/>
            <person name="Wu L."/>
            <person name="Ma J."/>
        </authorList>
    </citation>
    <scope>NUCLEOTIDE SEQUENCE [LARGE SCALE GENOMIC DNA]</scope>
    <source>
        <strain evidence="2 3">IBRC-M 10256</strain>
    </source>
</reference>
<dbReference type="EMBL" id="JBHSAQ010000002">
    <property type="protein sequence ID" value="MFC3957919.1"/>
    <property type="molecule type" value="Genomic_DNA"/>
</dbReference>
<proteinExistence type="predicted"/>
<dbReference type="Proteomes" id="UP001595846">
    <property type="component" value="Unassembled WGS sequence"/>
</dbReference>
<evidence type="ECO:0000313" key="3">
    <source>
        <dbReference type="Proteomes" id="UP001595846"/>
    </source>
</evidence>
<sequence>MSTNAVVLDDESAGQPALQHDEPADELERRIARTERRRIDVTELDVTSLETFVEENVGTHLVSLEHRGGRTYLVLE</sequence>